<evidence type="ECO:0000313" key="2">
    <source>
        <dbReference type="Proteomes" id="UP001321520"/>
    </source>
</evidence>
<dbReference type="Proteomes" id="UP001321520">
    <property type="component" value="Chromosome"/>
</dbReference>
<gene>
    <name evidence="1" type="ORF">M8T91_10315</name>
</gene>
<name>A0ABY9E5N9_9GAMM</name>
<proteinExistence type="predicted"/>
<dbReference type="RefSeq" id="WP_301414050.1">
    <property type="nucleotide sequence ID" value="NZ_CP098023.1"/>
</dbReference>
<sequence>MPWQHPAIQFPPAAKALRDGIVAAALSQGRSEIDEARSRLHSVEAAFVKNPTAATAAGSAALENTLRALFGADLHLLVVHPYQEGVGQGHSYSRHLSAPNAQRALAAKLGDAWDRHKPVGELEAVAVLLAAQTLGTFATGLHTLCQWLPLPELCQAERRAQQLLRLESEKSQLPGAPLGATGSRAD</sequence>
<keyword evidence="2" id="KW-1185">Reference proteome</keyword>
<organism evidence="1 2">
    <name type="scientific">Microbulbifer spongiae</name>
    <dbReference type="NCBI Taxonomy" id="2944933"/>
    <lineage>
        <taxon>Bacteria</taxon>
        <taxon>Pseudomonadati</taxon>
        <taxon>Pseudomonadota</taxon>
        <taxon>Gammaproteobacteria</taxon>
        <taxon>Cellvibrionales</taxon>
        <taxon>Microbulbiferaceae</taxon>
        <taxon>Microbulbifer</taxon>
    </lineage>
</organism>
<protein>
    <submittedName>
        <fullName evidence="1">Uncharacterized protein</fullName>
    </submittedName>
</protein>
<dbReference type="EMBL" id="CP098023">
    <property type="protein sequence ID" value="WKD48328.1"/>
    <property type="molecule type" value="Genomic_DNA"/>
</dbReference>
<reference evidence="1 2" key="1">
    <citation type="submission" date="2022-05" db="EMBL/GenBank/DDBJ databases">
        <title>Microbulbifer sp. nov., isolated from sponge.</title>
        <authorList>
            <person name="Gao L."/>
        </authorList>
    </citation>
    <scope>NUCLEOTIDE SEQUENCE [LARGE SCALE GENOMIC DNA]</scope>
    <source>
        <strain evidence="1 2">MI-G</strain>
    </source>
</reference>
<accession>A0ABY9E5N9</accession>
<evidence type="ECO:0000313" key="1">
    <source>
        <dbReference type="EMBL" id="WKD48328.1"/>
    </source>
</evidence>